<feature type="binding site" evidence="12">
    <location>
        <begin position="175"/>
        <end position="182"/>
    </location>
    <ligand>
        <name>ATP</name>
        <dbReference type="ChEBI" id="CHEBI:30616"/>
    </ligand>
</feature>
<dbReference type="NCBIfam" id="NF009884">
    <property type="entry name" value="PRK13343.1"/>
    <property type="match status" value="1"/>
</dbReference>
<keyword evidence="9 12" id="KW-0472">Membrane</keyword>
<dbReference type="GO" id="GO:0005524">
    <property type="term" value="F:ATP binding"/>
    <property type="evidence" value="ECO:0007669"/>
    <property type="project" value="UniProtKB-UniRule"/>
</dbReference>
<keyword evidence="7 12" id="KW-1278">Translocase</keyword>
<dbReference type="InterPro" id="IPR000194">
    <property type="entry name" value="ATPase_F1/V1/A1_a/bsu_nucl-bd"/>
</dbReference>
<dbReference type="Gene3D" id="1.20.150.20">
    <property type="entry name" value="ATP synthase alpha/beta chain, C-terminal domain"/>
    <property type="match status" value="1"/>
</dbReference>
<dbReference type="FunFam" id="1.20.150.20:FF:000001">
    <property type="entry name" value="ATP synthase subunit alpha"/>
    <property type="match status" value="1"/>
</dbReference>
<keyword evidence="17" id="KW-0378">Hydrolase</keyword>
<dbReference type="InterPro" id="IPR033732">
    <property type="entry name" value="ATP_synth_F1_a_nt-bd_dom"/>
</dbReference>
<evidence type="ECO:0000256" key="13">
    <source>
        <dbReference type="SAM" id="Coils"/>
    </source>
</evidence>
<dbReference type="FunFam" id="2.40.30.20:FF:000001">
    <property type="entry name" value="ATP synthase subunit alpha"/>
    <property type="match status" value="1"/>
</dbReference>
<evidence type="ECO:0000259" key="15">
    <source>
        <dbReference type="Pfam" id="PF00306"/>
    </source>
</evidence>
<evidence type="ECO:0000259" key="14">
    <source>
        <dbReference type="Pfam" id="PF00006"/>
    </source>
</evidence>
<comment type="function">
    <text evidence="12">Produces ATP from ADP in the presence of a proton gradient across the membrane. The alpha chain is a regulatory subunit.</text>
</comment>
<gene>
    <name evidence="17" type="primary">atpA_2</name>
    <name evidence="12" type="synonym">atpA</name>
    <name evidence="17" type="ORF">AN618_07700</name>
</gene>
<dbReference type="HAMAP" id="MF_01346">
    <property type="entry name" value="ATP_synth_alpha_bact"/>
    <property type="match status" value="1"/>
</dbReference>
<dbReference type="GO" id="GO:0043531">
    <property type="term" value="F:ADP binding"/>
    <property type="evidence" value="ECO:0007669"/>
    <property type="project" value="TreeGrafter"/>
</dbReference>
<dbReference type="GO" id="GO:0045259">
    <property type="term" value="C:proton-transporting ATP synthase complex"/>
    <property type="evidence" value="ECO:0007669"/>
    <property type="project" value="UniProtKB-KW"/>
</dbReference>
<dbReference type="SUPFAM" id="SSF50615">
    <property type="entry name" value="N-terminal domain of alpha and beta subunits of F1 ATP synthase"/>
    <property type="match status" value="1"/>
</dbReference>
<dbReference type="AlphaFoldDB" id="A0A140LBN7"/>
<dbReference type="FunFam" id="3.40.50.300:FF:000002">
    <property type="entry name" value="ATP synthase subunit alpha"/>
    <property type="match status" value="1"/>
</dbReference>
<proteinExistence type="inferred from homology"/>
<evidence type="ECO:0000256" key="1">
    <source>
        <dbReference type="ARBA" id="ARBA00004170"/>
    </source>
</evidence>
<dbReference type="GO" id="GO:0046933">
    <property type="term" value="F:proton-transporting ATP synthase activity, rotational mechanism"/>
    <property type="evidence" value="ECO:0007669"/>
    <property type="project" value="UniProtKB-UniRule"/>
</dbReference>
<evidence type="ECO:0000256" key="11">
    <source>
        <dbReference type="ARBA" id="ARBA00023310"/>
    </source>
</evidence>
<dbReference type="InterPro" id="IPR020003">
    <property type="entry name" value="ATPase_a/bsu_AS"/>
</dbReference>
<reference evidence="17 18" key="1">
    <citation type="submission" date="2015-12" db="EMBL/GenBank/DDBJ databases">
        <title>Draft genome sequnece of Fervidicola ferrireducens strain Y170.</title>
        <authorList>
            <person name="Patel B.K."/>
        </authorList>
    </citation>
    <scope>NUCLEOTIDE SEQUENCE [LARGE SCALE GENOMIC DNA]</scope>
    <source>
        <strain evidence="17 18">Y170</strain>
    </source>
</reference>
<dbReference type="InterPro" id="IPR023366">
    <property type="entry name" value="ATP_synth_asu-like_sf"/>
</dbReference>
<evidence type="ECO:0000256" key="6">
    <source>
        <dbReference type="ARBA" id="ARBA00022840"/>
    </source>
</evidence>
<dbReference type="RefSeq" id="WP_066352298.1">
    <property type="nucleotide sequence ID" value="NZ_LOED01000006.1"/>
</dbReference>
<comment type="similarity">
    <text evidence="2 12">Belongs to the ATPase alpha/beta chains family.</text>
</comment>
<keyword evidence="11 12" id="KW-0066">ATP synthesis</keyword>
<keyword evidence="10 12" id="KW-0139">CF(1)</keyword>
<dbReference type="CDD" id="cd01132">
    <property type="entry name" value="F1-ATPase_alpha_CD"/>
    <property type="match status" value="1"/>
</dbReference>
<evidence type="ECO:0000256" key="10">
    <source>
        <dbReference type="ARBA" id="ARBA00023196"/>
    </source>
</evidence>
<dbReference type="FunCoup" id="A0A140LBN7">
    <property type="interactions" value="353"/>
</dbReference>
<dbReference type="Pfam" id="PF00306">
    <property type="entry name" value="ATP-synt_ab_C"/>
    <property type="match status" value="1"/>
</dbReference>
<feature type="coiled-coil region" evidence="13">
    <location>
        <begin position="467"/>
        <end position="494"/>
    </location>
</feature>
<dbReference type="PROSITE" id="PS00152">
    <property type="entry name" value="ATPASE_ALPHA_BETA"/>
    <property type="match status" value="1"/>
</dbReference>
<dbReference type="CDD" id="cd18116">
    <property type="entry name" value="ATP-synt_F1_alpha_N"/>
    <property type="match status" value="1"/>
</dbReference>
<keyword evidence="13" id="KW-0175">Coiled coil</keyword>
<evidence type="ECO:0000256" key="9">
    <source>
        <dbReference type="ARBA" id="ARBA00023136"/>
    </source>
</evidence>
<feature type="domain" description="ATP synthase alpha subunit C-terminal" evidence="15">
    <location>
        <begin position="377"/>
        <end position="502"/>
    </location>
</feature>
<evidence type="ECO:0000256" key="5">
    <source>
        <dbReference type="ARBA" id="ARBA00022741"/>
    </source>
</evidence>
<protein>
    <recommendedName>
        <fullName evidence="12">ATP synthase subunit alpha</fullName>
        <ecNumber evidence="12">7.1.2.2</ecNumber>
    </recommendedName>
    <alternativeName>
        <fullName evidence="12">ATP synthase F1 sector subunit alpha</fullName>
    </alternativeName>
    <alternativeName>
        <fullName evidence="12">F-ATPase subunit alpha</fullName>
    </alternativeName>
</protein>
<dbReference type="EMBL" id="LOED01000006">
    <property type="protein sequence ID" value="KXG77962.1"/>
    <property type="molecule type" value="Genomic_DNA"/>
</dbReference>
<dbReference type="InterPro" id="IPR038376">
    <property type="entry name" value="ATP_synth_asu_C_sf"/>
</dbReference>
<feature type="site" description="Required for activity" evidence="12">
    <location>
        <position position="368"/>
    </location>
</feature>
<evidence type="ECO:0000256" key="12">
    <source>
        <dbReference type="HAMAP-Rule" id="MF_01346"/>
    </source>
</evidence>
<dbReference type="PANTHER" id="PTHR48082:SF2">
    <property type="entry name" value="ATP SYNTHASE SUBUNIT ALPHA, MITOCHONDRIAL"/>
    <property type="match status" value="1"/>
</dbReference>
<evidence type="ECO:0000256" key="7">
    <source>
        <dbReference type="ARBA" id="ARBA00022967"/>
    </source>
</evidence>
<dbReference type="Pfam" id="PF00006">
    <property type="entry name" value="ATP-synt_ab"/>
    <property type="match status" value="1"/>
</dbReference>
<feature type="domain" description="ATPase F1/V1/A1 complex alpha/beta subunit N-terminal" evidence="16">
    <location>
        <begin position="31"/>
        <end position="98"/>
    </location>
</feature>
<evidence type="ECO:0000256" key="3">
    <source>
        <dbReference type="ARBA" id="ARBA00022448"/>
    </source>
</evidence>
<evidence type="ECO:0000259" key="16">
    <source>
        <dbReference type="Pfam" id="PF02874"/>
    </source>
</evidence>
<dbReference type="CDD" id="cd18113">
    <property type="entry name" value="ATP-synt_F1_alpha_C"/>
    <property type="match status" value="1"/>
</dbReference>
<dbReference type="SUPFAM" id="SSF47917">
    <property type="entry name" value="C-terminal domain of alpha and beta subunits of F1 ATP synthase"/>
    <property type="match status" value="1"/>
</dbReference>
<keyword evidence="4 12" id="KW-1003">Cell membrane</keyword>
<dbReference type="InterPro" id="IPR027417">
    <property type="entry name" value="P-loop_NTPase"/>
</dbReference>
<dbReference type="PIRSF" id="PIRSF039088">
    <property type="entry name" value="F_ATPase_subunit_alpha"/>
    <property type="match status" value="1"/>
</dbReference>
<evidence type="ECO:0000313" key="18">
    <source>
        <dbReference type="Proteomes" id="UP000070427"/>
    </source>
</evidence>
<dbReference type="GO" id="GO:0016787">
    <property type="term" value="F:hydrolase activity"/>
    <property type="evidence" value="ECO:0007669"/>
    <property type="project" value="UniProtKB-KW"/>
</dbReference>
<keyword evidence="18" id="KW-1185">Reference proteome</keyword>
<keyword evidence="6 12" id="KW-0067">ATP-binding</keyword>
<dbReference type="InterPro" id="IPR004100">
    <property type="entry name" value="ATPase_F1/V1/A1_a/bsu_N"/>
</dbReference>
<keyword evidence="12" id="KW-0375">Hydrogen ion transport</keyword>
<dbReference type="InterPro" id="IPR036121">
    <property type="entry name" value="ATPase_F1/V1/A1_a/bsu_N_sf"/>
</dbReference>
<dbReference type="InterPro" id="IPR005294">
    <property type="entry name" value="ATP_synth_F1_asu"/>
</dbReference>
<sequence length="528" mass="58420">MVDKINRDLNLNELITTIERRILDYQKKLDVEETGYVISVGDGIARIYGLNKAMAGELIEFPRGIFGIAMNLEKDTVGCVLLGPDSLVKEGDEVRKTGRIAQVPVGEELLGRVVNALGEPLDGKGPINTKKTRPIEHPAPGILERKPVNTPLMTGIKAIDAMIPVGRGQRELIIGDRQTGKTAIAVDAILNQKGKGVYCIYVAIGQKSSEVSRIIETLEERGAMEYTVVVAAPASESASLQYIAPFSGCAIAEEFMYSGKHALIVYDDLSKHAVAYRAVSLLLRRPPGREAFPGDIFYLHARLLERSACLNEKMGGGTMTALPIVETVAGDISAYIPTNIISITDGQIYLERELFNAGVRPAINAGLSVSRVGGAAQYKIMKQVAGRVRLELAQYRELEAFARFGLELDKKTREKLARGERIVEILKQGQYEPQNLEEQILSLYAVTHGYLDDVPASDIKRWEREMLEFARTSRQEVLNEIREKKEMDDGLEEKIKGTLEDFKKRFVISENVLRDEAGEKEKAVVPHG</sequence>
<dbReference type="OrthoDB" id="9803053at2"/>
<dbReference type="PANTHER" id="PTHR48082">
    <property type="entry name" value="ATP SYNTHASE SUBUNIT ALPHA, MITOCHONDRIAL"/>
    <property type="match status" value="1"/>
</dbReference>
<comment type="subcellular location">
    <subcellularLocation>
        <location evidence="12">Cell membrane</location>
        <topology evidence="12">Peripheral membrane protein</topology>
    </subcellularLocation>
    <subcellularLocation>
        <location evidence="1">Membrane</location>
        <topology evidence="1">Peripheral membrane protein</topology>
    </subcellularLocation>
</comment>
<feature type="domain" description="ATPase F1/V1/A1 complex alpha/beta subunit nucleotide-binding" evidence="14">
    <location>
        <begin position="155"/>
        <end position="370"/>
    </location>
</feature>
<evidence type="ECO:0000313" key="17">
    <source>
        <dbReference type="EMBL" id="KXG77962.1"/>
    </source>
</evidence>
<evidence type="ECO:0000256" key="2">
    <source>
        <dbReference type="ARBA" id="ARBA00008936"/>
    </source>
</evidence>
<dbReference type="NCBIfam" id="TIGR00962">
    <property type="entry name" value="atpA"/>
    <property type="match status" value="1"/>
</dbReference>
<dbReference type="Gene3D" id="2.40.30.20">
    <property type="match status" value="1"/>
</dbReference>
<dbReference type="PATRIC" id="fig|520764.3.peg.797"/>
<accession>A0A140LBN7</accession>
<dbReference type="STRING" id="520764.AN618_07700"/>
<dbReference type="SUPFAM" id="SSF52540">
    <property type="entry name" value="P-loop containing nucleoside triphosphate hydrolases"/>
    <property type="match status" value="1"/>
</dbReference>
<dbReference type="Gene3D" id="3.40.50.300">
    <property type="entry name" value="P-loop containing nucleotide triphosphate hydrolases"/>
    <property type="match status" value="1"/>
</dbReference>
<evidence type="ECO:0000256" key="8">
    <source>
        <dbReference type="ARBA" id="ARBA00023065"/>
    </source>
</evidence>
<keyword evidence="5 12" id="KW-0547">Nucleotide-binding</keyword>
<comment type="caution">
    <text evidence="17">The sequence shown here is derived from an EMBL/GenBank/DDBJ whole genome shotgun (WGS) entry which is preliminary data.</text>
</comment>
<dbReference type="Pfam" id="PF02874">
    <property type="entry name" value="ATP-synt_ab_N"/>
    <property type="match status" value="1"/>
</dbReference>
<name>A0A140LBN7_9FIRM</name>
<keyword evidence="8 12" id="KW-0406">Ion transport</keyword>
<dbReference type="EC" id="7.1.2.2" evidence="12"/>
<dbReference type="InterPro" id="IPR000793">
    <property type="entry name" value="ATP_synth_asu_C"/>
</dbReference>
<comment type="catalytic activity">
    <reaction evidence="12">
        <text>ATP + H2O + 4 H(+)(in) = ADP + phosphate + 5 H(+)(out)</text>
        <dbReference type="Rhea" id="RHEA:57720"/>
        <dbReference type="ChEBI" id="CHEBI:15377"/>
        <dbReference type="ChEBI" id="CHEBI:15378"/>
        <dbReference type="ChEBI" id="CHEBI:30616"/>
        <dbReference type="ChEBI" id="CHEBI:43474"/>
        <dbReference type="ChEBI" id="CHEBI:456216"/>
        <dbReference type="EC" id="7.1.2.2"/>
    </reaction>
</comment>
<evidence type="ECO:0000256" key="4">
    <source>
        <dbReference type="ARBA" id="ARBA00022475"/>
    </source>
</evidence>
<organism evidence="17 18">
    <name type="scientific">Fervidicola ferrireducens</name>
    <dbReference type="NCBI Taxonomy" id="520764"/>
    <lineage>
        <taxon>Bacteria</taxon>
        <taxon>Bacillati</taxon>
        <taxon>Bacillota</taxon>
        <taxon>Clostridia</taxon>
        <taxon>Thermosediminibacterales</taxon>
        <taxon>Thermosediminibacteraceae</taxon>
        <taxon>Fervidicola</taxon>
    </lineage>
</organism>
<keyword evidence="3 12" id="KW-0813">Transport</keyword>
<dbReference type="GO" id="GO:0005886">
    <property type="term" value="C:plasma membrane"/>
    <property type="evidence" value="ECO:0007669"/>
    <property type="project" value="UniProtKB-SubCell"/>
</dbReference>
<dbReference type="InParanoid" id="A0A140LBN7"/>
<dbReference type="Proteomes" id="UP000070427">
    <property type="component" value="Unassembled WGS sequence"/>
</dbReference>